<protein>
    <recommendedName>
        <fullName evidence="3">NET domain-containing protein</fullName>
    </recommendedName>
</protein>
<keyword evidence="2" id="KW-1185">Reference proteome</keyword>
<gene>
    <name evidence="1" type="ORF">LCOR_09726.1</name>
</gene>
<dbReference type="EMBL" id="CBTN010000062">
    <property type="protein sequence ID" value="CDH58879.1"/>
    <property type="molecule type" value="Genomic_DNA"/>
</dbReference>
<evidence type="ECO:0008006" key="3">
    <source>
        <dbReference type="Google" id="ProtNLM"/>
    </source>
</evidence>
<sequence>MVRCNQHDSISISNDESTHIVEAPDEDVWSYGVSPSKSLSASKRRLSVEDIKGIDLDELTTCLESLDGDDLRKVYDIFSKFDTRDMSIMEWKDEIWFDIFGLEHNLVWQLWDFCQTLKMRDDELKSGTTPVLLHDNEDQANPSTTTTAAAALATHLRT</sequence>
<evidence type="ECO:0000313" key="2">
    <source>
        <dbReference type="Proteomes" id="UP000027586"/>
    </source>
</evidence>
<dbReference type="Proteomes" id="UP000027586">
    <property type="component" value="Unassembled WGS sequence"/>
</dbReference>
<proteinExistence type="predicted"/>
<evidence type="ECO:0000313" key="1">
    <source>
        <dbReference type="EMBL" id="CDH58879.1"/>
    </source>
</evidence>
<dbReference type="VEuPathDB" id="FungiDB:LCOR_09726.1"/>
<dbReference type="OrthoDB" id="1741717at2759"/>
<organism evidence="1 2">
    <name type="scientific">Lichtheimia corymbifera JMRC:FSU:9682</name>
    <dbReference type="NCBI Taxonomy" id="1263082"/>
    <lineage>
        <taxon>Eukaryota</taxon>
        <taxon>Fungi</taxon>
        <taxon>Fungi incertae sedis</taxon>
        <taxon>Mucoromycota</taxon>
        <taxon>Mucoromycotina</taxon>
        <taxon>Mucoromycetes</taxon>
        <taxon>Mucorales</taxon>
        <taxon>Lichtheimiaceae</taxon>
        <taxon>Lichtheimia</taxon>
    </lineage>
</organism>
<dbReference type="AlphaFoldDB" id="A0A068S988"/>
<comment type="caution">
    <text evidence="1">The sequence shown here is derived from an EMBL/GenBank/DDBJ whole genome shotgun (WGS) entry which is preliminary data.</text>
</comment>
<reference evidence="1" key="1">
    <citation type="submission" date="2013-08" db="EMBL/GenBank/DDBJ databases">
        <title>Gene expansion shapes genome architecture in the human pathogen Lichtheimia corymbifera: an evolutionary genomics analysis in the ancient terrestrial Mucorales (Mucoromycotina).</title>
        <authorList>
            <person name="Schwartze V.U."/>
            <person name="Winter S."/>
            <person name="Shelest E."/>
            <person name="Marcet-Houben M."/>
            <person name="Horn F."/>
            <person name="Wehner S."/>
            <person name="Hoffmann K."/>
            <person name="Riege K."/>
            <person name="Sammeth M."/>
            <person name="Nowrousian M."/>
            <person name="Valiante V."/>
            <person name="Linde J."/>
            <person name="Jacobsen I.D."/>
            <person name="Marz M."/>
            <person name="Brakhage A.A."/>
            <person name="Gabaldon T."/>
            <person name="Bocker S."/>
            <person name="Voigt K."/>
        </authorList>
    </citation>
    <scope>NUCLEOTIDE SEQUENCE [LARGE SCALE GENOMIC DNA]</scope>
    <source>
        <strain evidence="1">FSU 9682</strain>
    </source>
</reference>
<name>A0A068S988_9FUNG</name>
<accession>A0A068S988</accession>